<sequence length="82" mass="8762">MQKFQAKLRVPTTKVSKKTDSSPGIAPISQFEKSPAIRHAAAWPHAHNGKGGTRLFPATIRASTLGIRLAVSPMSTDPWIGG</sequence>
<protein>
    <submittedName>
        <fullName evidence="2">Uncharacterized protein</fullName>
    </submittedName>
</protein>
<dbReference type="Proteomes" id="UP001322277">
    <property type="component" value="Chromosome 3"/>
</dbReference>
<organism evidence="2 3">
    <name type="scientific">Colletotrichum destructivum</name>
    <dbReference type="NCBI Taxonomy" id="34406"/>
    <lineage>
        <taxon>Eukaryota</taxon>
        <taxon>Fungi</taxon>
        <taxon>Dikarya</taxon>
        <taxon>Ascomycota</taxon>
        <taxon>Pezizomycotina</taxon>
        <taxon>Sordariomycetes</taxon>
        <taxon>Hypocreomycetidae</taxon>
        <taxon>Glomerellales</taxon>
        <taxon>Glomerellaceae</taxon>
        <taxon>Colletotrichum</taxon>
        <taxon>Colletotrichum destructivum species complex</taxon>
    </lineage>
</organism>
<dbReference type="GeneID" id="87941367"/>
<accession>A0AAX4I935</accession>
<name>A0AAX4I935_9PEZI</name>
<keyword evidence="3" id="KW-1185">Reference proteome</keyword>
<dbReference type="AlphaFoldDB" id="A0AAX4I935"/>
<dbReference type="RefSeq" id="XP_062777074.1">
    <property type="nucleotide sequence ID" value="XM_062921023.1"/>
</dbReference>
<evidence type="ECO:0000313" key="2">
    <source>
        <dbReference type="EMBL" id="WQF79850.1"/>
    </source>
</evidence>
<proteinExistence type="predicted"/>
<dbReference type="KEGG" id="cdet:87941367"/>
<dbReference type="EMBL" id="CP137307">
    <property type="protein sequence ID" value="WQF79850.1"/>
    <property type="molecule type" value="Genomic_DNA"/>
</dbReference>
<evidence type="ECO:0000313" key="3">
    <source>
        <dbReference type="Proteomes" id="UP001322277"/>
    </source>
</evidence>
<feature type="region of interest" description="Disordered" evidence="1">
    <location>
        <begin position="1"/>
        <end position="26"/>
    </location>
</feature>
<evidence type="ECO:0000256" key="1">
    <source>
        <dbReference type="SAM" id="MobiDB-lite"/>
    </source>
</evidence>
<reference evidence="3" key="1">
    <citation type="journal article" date="2023" name="bioRxiv">
        <title>Complete genome of the Medicago anthracnose fungus, Colletotrichum destructivum, reveals a mini-chromosome-like region within a core chromosome.</title>
        <authorList>
            <person name="Lapalu N."/>
            <person name="Simon A."/>
            <person name="Lu A."/>
            <person name="Plaumann P.-L."/>
            <person name="Amselem J."/>
            <person name="Pigne S."/>
            <person name="Auger A."/>
            <person name="Koch C."/>
            <person name="Dallery J.-F."/>
            <person name="O'Connell R.J."/>
        </authorList>
    </citation>
    <scope>NUCLEOTIDE SEQUENCE [LARGE SCALE GENOMIC DNA]</scope>
    <source>
        <strain evidence="3">CBS 520.97</strain>
    </source>
</reference>
<gene>
    <name evidence="2" type="ORF">CDEST_04864</name>
</gene>